<keyword evidence="3" id="KW-1185">Reference proteome</keyword>
<evidence type="ECO:0000313" key="3">
    <source>
        <dbReference type="Proteomes" id="UP000314294"/>
    </source>
</evidence>
<organism evidence="2 3">
    <name type="scientific">Liparis tanakae</name>
    <name type="common">Tanaka's snailfish</name>
    <dbReference type="NCBI Taxonomy" id="230148"/>
    <lineage>
        <taxon>Eukaryota</taxon>
        <taxon>Metazoa</taxon>
        <taxon>Chordata</taxon>
        <taxon>Craniata</taxon>
        <taxon>Vertebrata</taxon>
        <taxon>Euteleostomi</taxon>
        <taxon>Actinopterygii</taxon>
        <taxon>Neopterygii</taxon>
        <taxon>Teleostei</taxon>
        <taxon>Neoteleostei</taxon>
        <taxon>Acanthomorphata</taxon>
        <taxon>Eupercaria</taxon>
        <taxon>Perciformes</taxon>
        <taxon>Cottioidei</taxon>
        <taxon>Cottales</taxon>
        <taxon>Liparidae</taxon>
        <taxon>Liparis</taxon>
    </lineage>
</organism>
<accession>A0A4Z2HQI4</accession>
<feature type="chain" id="PRO_5021218035" evidence="1">
    <location>
        <begin position="27"/>
        <end position="81"/>
    </location>
</feature>
<dbReference type="EMBL" id="SRLO01000198">
    <property type="protein sequence ID" value="TNN67841.1"/>
    <property type="molecule type" value="Genomic_DNA"/>
</dbReference>
<dbReference type="Proteomes" id="UP000314294">
    <property type="component" value="Unassembled WGS sequence"/>
</dbReference>
<reference evidence="2 3" key="1">
    <citation type="submission" date="2019-03" db="EMBL/GenBank/DDBJ databases">
        <title>First draft genome of Liparis tanakae, snailfish: a comprehensive survey of snailfish specific genes.</title>
        <authorList>
            <person name="Kim W."/>
            <person name="Song I."/>
            <person name="Jeong J.-H."/>
            <person name="Kim D."/>
            <person name="Kim S."/>
            <person name="Ryu S."/>
            <person name="Song J.Y."/>
            <person name="Lee S.K."/>
        </authorList>
    </citation>
    <scope>NUCLEOTIDE SEQUENCE [LARGE SCALE GENOMIC DNA]</scope>
    <source>
        <tissue evidence="2">Muscle</tissue>
    </source>
</reference>
<comment type="caution">
    <text evidence="2">The sequence shown here is derived from an EMBL/GenBank/DDBJ whole genome shotgun (WGS) entry which is preliminary data.</text>
</comment>
<keyword evidence="1" id="KW-0732">Signal</keyword>
<sequence length="81" mass="9614">MQQQHSLLTCWTLIRRLWMEWRTVLGFQVTSALVNLIRDEPWLKESHVAQLAMMILGLSQLPSARQRAVGMCRWKKPSEHW</sequence>
<proteinExistence type="predicted"/>
<protein>
    <submittedName>
        <fullName evidence="2">Uncharacterized protein</fullName>
    </submittedName>
</protein>
<name>A0A4Z2HQI4_9TELE</name>
<feature type="signal peptide" evidence="1">
    <location>
        <begin position="1"/>
        <end position="26"/>
    </location>
</feature>
<dbReference type="AlphaFoldDB" id="A0A4Z2HQI4"/>
<evidence type="ECO:0000313" key="2">
    <source>
        <dbReference type="EMBL" id="TNN67841.1"/>
    </source>
</evidence>
<gene>
    <name evidence="2" type="ORF">EYF80_021995</name>
</gene>
<evidence type="ECO:0000256" key="1">
    <source>
        <dbReference type="SAM" id="SignalP"/>
    </source>
</evidence>